<dbReference type="Pfam" id="PF00270">
    <property type="entry name" value="DEAD"/>
    <property type="match status" value="1"/>
</dbReference>
<feature type="region of interest" description="Disordered" evidence="10">
    <location>
        <begin position="503"/>
        <end position="522"/>
    </location>
</feature>
<dbReference type="Pfam" id="PF19306">
    <property type="entry name" value="WHD_Lhr"/>
    <property type="match status" value="2"/>
</dbReference>
<dbReference type="InterPro" id="IPR013701">
    <property type="entry name" value="Lhr-like_DEAD/DEAH_assoc"/>
</dbReference>
<dbReference type="InterPro" id="IPR052511">
    <property type="entry name" value="ATP-dep_Helicase"/>
</dbReference>
<gene>
    <name evidence="13" type="ORF">F1654_04865</name>
</gene>
<dbReference type="PANTHER" id="PTHR47962:SF3">
    <property type="entry name" value="LARGE ATP-DEPENDENT HELICASE-RELATED PROTEIN"/>
    <property type="match status" value="1"/>
</dbReference>
<dbReference type="PIRSF" id="PIRSF037307">
    <property type="entry name" value="Lhr-like_helic_prd"/>
    <property type="match status" value="1"/>
</dbReference>
<dbReference type="GO" id="GO:0003677">
    <property type="term" value="F:DNA binding"/>
    <property type="evidence" value="ECO:0007669"/>
    <property type="project" value="UniProtKB-KW"/>
</dbReference>
<feature type="compositionally biased region" description="Low complexity" evidence="10">
    <location>
        <begin position="529"/>
        <end position="546"/>
    </location>
</feature>
<evidence type="ECO:0000256" key="9">
    <source>
        <dbReference type="ARBA" id="ARBA00093467"/>
    </source>
</evidence>
<feature type="domain" description="Helicase ATP-binding" evidence="11">
    <location>
        <begin position="31"/>
        <end position="216"/>
    </location>
</feature>
<dbReference type="Pfam" id="PF00271">
    <property type="entry name" value="Helicase_C"/>
    <property type="match status" value="1"/>
</dbReference>
<evidence type="ECO:0000256" key="10">
    <source>
        <dbReference type="SAM" id="MobiDB-lite"/>
    </source>
</evidence>
<dbReference type="PANTHER" id="PTHR47962">
    <property type="entry name" value="ATP-DEPENDENT HELICASE LHR-RELATED-RELATED"/>
    <property type="match status" value="1"/>
</dbReference>
<feature type="region of interest" description="Disordered" evidence="10">
    <location>
        <begin position="529"/>
        <end position="550"/>
    </location>
</feature>
<evidence type="ECO:0000256" key="8">
    <source>
        <dbReference type="ARBA" id="ARBA00023235"/>
    </source>
</evidence>
<keyword evidence="8" id="KW-0413">Isomerase</keyword>
<dbReference type="Gene3D" id="3.40.50.300">
    <property type="entry name" value="P-loop containing nucleotide triphosphate hydrolases"/>
    <property type="match status" value="2"/>
</dbReference>
<comment type="similarity">
    <text evidence="9">Belongs to the Lhr helicase family. Lhr-Core subfamily.</text>
</comment>
<keyword evidence="13" id="KW-0436">Ligase</keyword>
<sequence>MSHAMNALPARFQAWFEARGWAPRSHQLAMLEAAEAGEDALLIAPTGAGKTLGGFLPSLTDLARRTDGAGADRPHRLHTLYVSPLKALSYDVARNLSTPVSEMGLDLRIETRTGDTPQSRRARQRASPPDILLTTPEQLALFCAQDNGAAFFADLRRIIIDEVHALAAGKRGDLLALGLAALARYAPAASRAGLSATVMDEAGHARWLARQSPGETRQARIIHGAPGAAPVVDILTPDAARIPWAGHSGRHAIAAVYEMIAHARLTLVFVNTRSQAEFVFQMLWAANEDGLPIALHHGSLSPEQRRKVESAMAAGTLRAVVCTSTLDLGIDWGDVDLVVQMGAPKGAARLMQRLGRANHRLDAPSRAVLVPSNRFEHLECACAREAVHAGALDGEPLREGALDVLAQHIMGRACGDPFSADDLYGEVTAAAPYADLPRETFDRVLEFAATGGYALGSYDRFRRMVQGRDGLWRVRNRDAAQRHRLNIGVIIESPMLDVRFAARRKGQAETPQPQPASLSTRAAPARLTAPPSYAAGAPLPSAPGAARKPTLRGAGARLGQVEEWFADQLTPGDTFLFAGQMLRFEGVSGTECLVSRAGGEDPKIPSWQGGKFPYTTFLAERVRELVHTPSAWDGLPEQVRDWLALQKERSRLPEPDRLLVETFPRGGKFYLVCYPFEGRLAHQTLGMLLTRRLERARLRPLGFVANEYALAVWGLKDMADADMAALFSEDMLGDDLDAWLAESALMQRTFRNCALISGLIERRFPGQEKTGRQVTFSSDLIYNVLREHEPGHILLEAAWRDAASGLLDIRRLSDRLAKVAGRIDHAALAKISPFAVPVMLEVGREAVFGEASESILEDASAQLAGEAMG</sequence>
<dbReference type="SMART" id="SM00487">
    <property type="entry name" value="DEXDc"/>
    <property type="match status" value="1"/>
</dbReference>
<dbReference type="InterPro" id="IPR027417">
    <property type="entry name" value="P-loop_NTPase"/>
</dbReference>
<keyword evidence="6" id="KW-0238">DNA-binding</keyword>
<dbReference type="NCBIfam" id="TIGR04121">
    <property type="entry name" value="DEXH_lig_assoc"/>
    <property type="match status" value="1"/>
</dbReference>
<keyword evidence="5" id="KW-0067">ATP-binding</keyword>
<dbReference type="InterPro" id="IPR026362">
    <property type="entry name" value="DEXH_lig_assoc"/>
</dbReference>
<feature type="domain" description="Helicase C-terminal" evidence="12">
    <location>
        <begin position="255"/>
        <end position="403"/>
    </location>
</feature>
<dbReference type="PROSITE" id="PS51192">
    <property type="entry name" value="HELICASE_ATP_BIND_1"/>
    <property type="match status" value="1"/>
</dbReference>
<evidence type="ECO:0000256" key="4">
    <source>
        <dbReference type="ARBA" id="ARBA00022806"/>
    </source>
</evidence>
<evidence type="ECO:0000256" key="1">
    <source>
        <dbReference type="ARBA" id="ARBA00022741"/>
    </source>
</evidence>
<dbReference type="SUPFAM" id="SSF52540">
    <property type="entry name" value="P-loop containing nucleoside triphosphate hydrolases"/>
    <property type="match status" value="1"/>
</dbReference>
<evidence type="ECO:0000313" key="13">
    <source>
        <dbReference type="EMBL" id="KAA5805313.1"/>
    </source>
</evidence>
<evidence type="ECO:0000259" key="12">
    <source>
        <dbReference type="PROSITE" id="PS51194"/>
    </source>
</evidence>
<dbReference type="CDD" id="cd18796">
    <property type="entry name" value="SF2_C_LHR"/>
    <property type="match status" value="1"/>
</dbReference>
<feature type="region of interest" description="Disordered" evidence="10">
    <location>
        <begin position="109"/>
        <end position="128"/>
    </location>
</feature>
<keyword evidence="14" id="KW-1185">Reference proteome</keyword>
<dbReference type="GO" id="GO:0005524">
    <property type="term" value="F:ATP binding"/>
    <property type="evidence" value="ECO:0007669"/>
    <property type="project" value="UniProtKB-KW"/>
</dbReference>
<dbReference type="GO" id="GO:0016874">
    <property type="term" value="F:ligase activity"/>
    <property type="evidence" value="ECO:0007669"/>
    <property type="project" value="UniProtKB-KW"/>
</dbReference>
<evidence type="ECO:0000313" key="14">
    <source>
        <dbReference type="Proteomes" id="UP000325122"/>
    </source>
</evidence>
<keyword evidence="3" id="KW-0378">Hydrolase</keyword>
<evidence type="ECO:0000256" key="3">
    <source>
        <dbReference type="ARBA" id="ARBA00022801"/>
    </source>
</evidence>
<keyword evidence="4" id="KW-0347">Helicase</keyword>
<proteinExistence type="inferred from homology"/>
<dbReference type="PROSITE" id="PS51194">
    <property type="entry name" value="HELICASE_CTER"/>
    <property type="match status" value="1"/>
</dbReference>
<protein>
    <submittedName>
        <fullName evidence="13">Ligase-associated DNA damage response DEXH box helicase</fullName>
    </submittedName>
</protein>
<evidence type="ECO:0000256" key="2">
    <source>
        <dbReference type="ARBA" id="ARBA00022763"/>
    </source>
</evidence>
<dbReference type="InterPro" id="IPR001650">
    <property type="entry name" value="Helicase_C-like"/>
</dbReference>
<dbReference type="AlphaFoldDB" id="A0A5M6ZKG6"/>
<evidence type="ECO:0000256" key="6">
    <source>
        <dbReference type="ARBA" id="ARBA00023125"/>
    </source>
</evidence>
<dbReference type="SMART" id="SM00490">
    <property type="entry name" value="HELICc"/>
    <property type="match status" value="1"/>
</dbReference>
<dbReference type="Proteomes" id="UP000325122">
    <property type="component" value="Unassembled WGS sequence"/>
</dbReference>
<accession>A0A5M6ZKG6</accession>
<evidence type="ECO:0000256" key="7">
    <source>
        <dbReference type="ARBA" id="ARBA00023204"/>
    </source>
</evidence>
<reference evidence="13 14" key="1">
    <citation type="submission" date="2019-09" db="EMBL/GenBank/DDBJ databases">
        <authorList>
            <person name="Kevbrin V."/>
            <person name="Grouzdev D.S."/>
        </authorList>
    </citation>
    <scope>NUCLEOTIDE SEQUENCE [LARGE SCALE GENOMIC DNA]</scope>
    <source>
        <strain evidence="13 14">G-192</strain>
    </source>
</reference>
<comment type="caution">
    <text evidence="13">The sequence shown here is derived from an EMBL/GenBank/DDBJ whole genome shotgun (WGS) entry which is preliminary data.</text>
</comment>
<organism evidence="13 14">
    <name type="scientific">Alkalicaulis satelles</name>
    <dbReference type="NCBI Taxonomy" id="2609175"/>
    <lineage>
        <taxon>Bacteria</taxon>
        <taxon>Pseudomonadati</taxon>
        <taxon>Pseudomonadota</taxon>
        <taxon>Alphaproteobacteria</taxon>
        <taxon>Maricaulales</taxon>
        <taxon>Maricaulaceae</taxon>
        <taxon>Alkalicaulis</taxon>
    </lineage>
</organism>
<dbReference type="InterPro" id="IPR045628">
    <property type="entry name" value="Lhr_WH_dom"/>
</dbReference>
<keyword evidence="2" id="KW-0227">DNA damage</keyword>
<keyword evidence="7" id="KW-0234">DNA repair</keyword>
<dbReference type="Pfam" id="PF08494">
    <property type="entry name" value="DEAD_assoc"/>
    <property type="match status" value="1"/>
</dbReference>
<dbReference type="GO" id="GO:0006281">
    <property type="term" value="P:DNA repair"/>
    <property type="evidence" value="ECO:0007669"/>
    <property type="project" value="UniProtKB-KW"/>
</dbReference>
<keyword evidence="1" id="KW-0547">Nucleotide-binding</keyword>
<evidence type="ECO:0000256" key="5">
    <source>
        <dbReference type="ARBA" id="ARBA00022840"/>
    </source>
</evidence>
<evidence type="ECO:0000259" key="11">
    <source>
        <dbReference type="PROSITE" id="PS51192"/>
    </source>
</evidence>
<dbReference type="InterPro" id="IPR014001">
    <property type="entry name" value="Helicase_ATP-bd"/>
</dbReference>
<dbReference type="EMBL" id="VWOJ01000001">
    <property type="protein sequence ID" value="KAA5805313.1"/>
    <property type="molecule type" value="Genomic_DNA"/>
</dbReference>
<dbReference type="GO" id="GO:0004386">
    <property type="term" value="F:helicase activity"/>
    <property type="evidence" value="ECO:0007669"/>
    <property type="project" value="UniProtKB-KW"/>
</dbReference>
<name>A0A5M6ZKG6_9PROT</name>
<dbReference type="InterPro" id="IPR017170">
    <property type="entry name" value="Lhr-like"/>
</dbReference>
<dbReference type="InterPro" id="IPR011545">
    <property type="entry name" value="DEAD/DEAH_box_helicase_dom"/>
</dbReference>
<dbReference type="GO" id="GO:0016887">
    <property type="term" value="F:ATP hydrolysis activity"/>
    <property type="evidence" value="ECO:0007669"/>
    <property type="project" value="TreeGrafter"/>
</dbReference>